<dbReference type="Gene3D" id="1.20.1070.10">
    <property type="entry name" value="Rhodopsin 7-helix transmembrane proteins"/>
    <property type="match status" value="1"/>
</dbReference>
<feature type="transmembrane region" description="Helical" evidence="5">
    <location>
        <begin position="247"/>
        <end position="265"/>
    </location>
</feature>
<evidence type="ECO:0000256" key="2">
    <source>
        <dbReference type="ARBA" id="ARBA00022692"/>
    </source>
</evidence>
<comment type="subcellular location">
    <subcellularLocation>
        <location evidence="1">Membrane</location>
    </subcellularLocation>
</comment>
<evidence type="ECO:0000256" key="3">
    <source>
        <dbReference type="ARBA" id="ARBA00022989"/>
    </source>
</evidence>
<feature type="transmembrane region" description="Helical" evidence="5">
    <location>
        <begin position="35"/>
        <end position="57"/>
    </location>
</feature>
<evidence type="ECO:0000259" key="6">
    <source>
        <dbReference type="PROSITE" id="PS50262"/>
    </source>
</evidence>
<dbReference type="CDD" id="cd00637">
    <property type="entry name" value="7tm_classA_rhodopsin-like"/>
    <property type="match status" value="1"/>
</dbReference>
<feature type="transmembrane region" description="Helical" evidence="5">
    <location>
        <begin position="208"/>
        <end position="227"/>
    </location>
</feature>
<proteinExistence type="predicted"/>
<dbReference type="GO" id="GO:0016020">
    <property type="term" value="C:membrane"/>
    <property type="evidence" value="ECO:0007669"/>
    <property type="project" value="UniProtKB-SubCell"/>
</dbReference>
<feature type="transmembrane region" description="Helical" evidence="5">
    <location>
        <begin position="285"/>
        <end position="308"/>
    </location>
</feature>
<evidence type="ECO:0000313" key="7">
    <source>
        <dbReference type="EMBL" id="CAF2123038.1"/>
    </source>
</evidence>
<evidence type="ECO:0000313" key="8">
    <source>
        <dbReference type="Proteomes" id="UP000663824"/>
    </source>
</evidence>
<feature type="domain" description="G-protein coupled receptors family 1 profile" evidence="6">
    <location>
        <begin position="48"/>
        <end position="301"/>
    </location>
</feature>
<reference evidence="7" key="1">
    <citation type="submission" date="2021-02" db="EMBL/GenBank/DDBJ databases">
        <authorList>
            <person name="Nowell W R."/>
        </authorList>
    </citation>
    <scope>NUCLEOTIDE SEQUENCE</scope>
</reference>
<dbReference type="PROSITE" id="PS50262">
    <property type="entry name" value="G_PROTEIN_RECEP_F1_2"/>
    <property type="match status" value="1"/>
</dbReference>
<dbReference type="EMBL" id="CAJNRE010013951">
    <property type="protein sequence ID" value="CAF2123038.1"/>
    <property type="molecule type" value="Genomic_DNA"/>
</dbReference>
<feature type="transmembrane region" description="Helical" evidence="5">
    <location>
        <begin position="151"/>
        <end position="174"/>
    </location>
</feature>
<comment type="caution">
    <text evidence="7">The sequence shown here is derived from an EMBL/GenBank/DDBJ whole genome shotgun (WGS) entry which is preliminary data.</text>
</comment>
<keyword evidence="3 5" id="KW-1133">Transmembrane helix</keyword>
<dbReference type="InterPro" id="IPR017452">
    <property type="entry name" value="GPCR_Rhodpsn_7TM"/>
</dbReference>
<keyword evidence="2 5" id="KW-0812">Transmembrane</keyword>
<feature type="transmembrane region" description="Helical" evidence="5">
    <location>
        <begin position="110"/>
        <end position="130"/>
    </location>
</feature>
<evidence type="ECO:0000256" key="4">
    <source>
        <dbReference type="ARBA" id="ARBA00023136"/>
    </source>
</evidence>
<dbReference type="AlphaFoldDB" id="A0A816VDU1"/>
<protein>
    <recommendedName>
        <fullName evidence="6">G-protein coupled receptors family 1 profile domain-containing protein</fullName>
    </recommendedName>
</protein>
<dbReference type="InterPro" id="IPR000276">
    <property type="entry name" value="GPCR_Rhodpsn"/>
</dbReference>
<name>A0A816VDU1_9BILA</name>
<evidence type="ECO:0000256" key="5">
    <source>
        <dbReference type="SAM" id="Phobius"/>
    </source>
</evidence>
<dbReference type="SUPFAM" id="SSF81321">
    <property type="entry name" value="Family A G protein-coupled receptor-like"/>
    <property type="match status" value="1"/>
</dbReference>
<dbReference type="GO" id="GO:0004930">
    <property type="term" value="F:G protein-coupled receptor activity"/>
    <property type="evidence" value="ECO:0007669"/>
    <property type="project" value="InterPro"/>
</dbReference>
<gene>
    <name evidence="7" type="ORF">MBJ925_LOCUS26253</name>
</gene>
<evidence type="ECO:0000256" key="1">
    <source>
        <dbReference type="ARBA" id="ARBA00004370"/>
    </source>
</evidence>
<feature type="transmembrane region" description="Helical" evidence="5">
    <location>
        <begin position="69"/>
        <end position="90"/>
    </location>
</feature>
<accession>A0A816VDU1</accession>
<organism evidence="7 8">
    <name type="scientific">Rotaria magnacalcarata</name>
    <dbReference type="NCBI Taxonomy" id="392030"/>
    <lineage>
        <taxon>Eukaryota</taxon>
        <taxon>Metazoa</taxon>
        <taxon>Spiralia</taxon>
        <taxon>Gnathifera</taxon>
        <taxon>Rotifera</taxon>
        <taxon>Eurotatoria</taxon>
        <taxon>Bdelloidea</taxon>
        <taxon>Philodinida</taxon>
        <taxon>Philodinidae</taxon>
        <taxon>Rotaria</taxon>
    </lineage>
</organism>
<dbReference type="PROSITE" id="PS00237">
    <property type="entry name" value="G_PROTEIN_RECEP_F1_1"/>
    <property type="match status" value="1"/>
</dbReference>
<sequence>MNARLIFTLIKQKNILRDANTTADDVIANNHSTKLFILLPCQVVSVICSLFVGINIIKRPAKFIKPIRNHFIIPLLITSFVQVTTELSMVENYLHIGVVLPSTNSYCLFFNWYAFSLNGINLFVMCWTSIERHIIIFSQSVFQIRWKRIAFHYVPLSIAILYTPTWYVAVIFIYNCVNDWNYYELLCTAPCFYENRILGIVDWLTNTIIPTVLIAVANIFLLIRVIYRSTGIRHNAERTKRNKKMTIQLLAISSLFLVFRLPIAVTGLMQQLFDVTFIIDIQFNIFSYLIYFIQLLLPFVCLISLPELKKTIGKTIRRWIRRNAISDVRTLHVASIMPAMNQ</sequence>
<keyword evidence="4 5" id="KW-0472">Membrane</keyword>
<dbReference type="Proteomes" id="UP000663824">
    <property type="component" value="Unassembled WGS sequence"/>
</dbReference>